<keyword evidence="6" id="KW-0508">mRNA splicing</keyword>
<dbReference type="OrthoDB" id="438939at2759"/>
<dbReference type="FunFam" id="1.25.10.10:FF:000810">
    <property type="entry name" value="Splicing factor 3B subunit 1"/>
    <property type="match status" value="1"/>
</dbReference>
<evidence type="ECO:0000256" key="5">
    <source>
        <dbReference type="ARBA" id="ARBA00022737"/>
    </source>
</evidence>
<evidence type="ECO:0008006" key="13">
    <source>
        <dbReference type="Google" id="ProtNLM"/>
    </source>
</evidence>
<dbReference type="InterPro" id="IPR011989">
    <property type="entry name" value="ARM-like"/>
</dbReference>
<feature type="compositionally biased region" description="Basic and acidic residues" evidence="8">
    <location>
        <begin position="114"/>
        <end position="130"/>
    </location>
</feature>
<dbReference type="InterPro" id="IPR015016">
    <property type="entry name" value="SF3b_su1"/>
</dbReference>
<dbReference type="FunFam" id="1.25.10.10:FF:000066">
    <property type="entry name" value="Splicing factor 3B subunit 1"/>
    <property type="match status" value="1"/>
</dbReference>
<dbReference type="Pfam" id="PF13513">
    <property type="entry name" value="HEAT_EZ"/>
    <property type="match status" value="1"/>
</dbReference>
<evidence type="ECO:0000256" key="3">
    <source>
        <dbReference type="ARBA" id="ARBA00022664"/>
    </source>
</evidence>
<organism evidence="11 12">
    <name type="scientific">Fusarium gaditjirri</name>
    <dbReference type="NCBI Taxonomy" id="282569"/>
    <lineage>
        <taxon>Eukaryota</taxon>
        <taxon>Fungi</taxon>
        <taxon>Dikarya</taxon>
        <taxon>Ascomycota</taxon>
        <taxon>Pezizomycotina</taxon>
        <taxon>Sordariomycetes</taxon>
        <taxon>Hypocreomycetidae</taxon>
        <taxon>Hypocreales</taxon>
        <taxon>Nectriaceae</taxon>
        <taxon>Fusarium</taxon>
        <taxon>Fusarium nisikadoi species complex</taxon>
    </lineage>
</organism>
<name>A0A8H4SU11_9HYPO</name>
<feature type="region of interest" description="Disordered" evidence="8">
    <location>
        <begin position="14"/>
        <end position="85"/>
    </location>
</feature>
<feature type="domain" description="Splicing factor 3B subunit 1" evidence="9">
    <location>
        <begin position="238"/>
        <end position="354"/>
    </location>
</feature>
<gene>
    <name evidence="11" type="ORF">FGADI_11902</name>
</gene>
<evidence type="ECO:0000259" key="10">
    <source>
        <dbReference type="Pfam" id="PF22646"/>
    </source>
</evidence>
<dbReference type="InterPro" id="IPR054573">
    <property type="entry name" value="PP2A/SF3B1-like_HEAT"/>
</dbReference>
<feature type="compositionally biased region" description="Basic and acidic residues" evidence="8">
    <location>
        <begin position="237"/>
        <end position="246"/>
    </location>
</feature>
<reference evidence="11" key="1">
    <citation type="journal article" date="2020" name="BMC Genomics">
        <title>Correction to: Identification and distribution of gene clusters required for synthesis of sphingolipid metabolism inhibitors in diverse species of the filamentous fungus Fusarium.</title>
        <authorList>
            <person name="Kim H.S."/>
            <person name="Lohmar J.M."/>
            <person name="Busman M."/>
            <person name="Brown D.W."/>
            <person name="Naumann T.A."/>
            <person name="Divon H.H."/>
            <person name="Lysoe E."/>
            <person name="Uhlig S."/>
            <person name="Proctor R.H."/>
        </authorList>
    </citation>
    <scope>NUCLEOTIDE SEQUENCE</scope>
    <source>
        <strain evidence="11">NRRL 45417</strain>
    </source>
</reference>
<feature type="compositionally biased region" description="Polar residues" evidence="8">
    <location>
        <begin position="267"/>
        <end position="277"/>
    </location>
</feature>
<evidence type="ECO:0000256" key="7">
    <source>
        <dbReference type="ARBA" id="ARBA00023242"/>
    </source>
</evidence>
<keyword evidence="12" id="KW-1185">Reference proteome</keyword>
<evidence type="ECO:0000313" key="12">
    <source>
        <dbReference type="Proteomes" id="UP000604273"/>
    </source>
</evidence>
<dbReference type="GO" id="GO:0000245">
    <property type="term" value="P:spliceosomal complex assembly"/>
    <property type="evidence" value="ECO:0007669"/>
    <property type="project" value="InterPro"/>
</dbReference>
<evidence type="ECO:0000256" key="8">
    <source>
        <dbReference type="SAM" id="MobiDB-lite"/>
    </source>
</evidence>
<accession>A0A8H4SU11</accession>
<dbReference type="InterPro" id="IPR038737">
    <property type="entry name" value="SF3b_su1-like"/>
</dbReference>
<evidence type="ECO:0000256" key="4">
    <source>
        <dbReference type="ARBA" id="ARBA00022728"/>
    </source>
</evidence>
<feature type="compositionally biased region" description="Basic and acidic residues" evidence="8">
    <location>
        <begin position="35"/>
        <end position="58"/>
    </location>
</feature>
<keyword evidence="7" id="KW-0539">Nucleus</keyword>
<protein>
    <recommendedName>
        <fullName evidence="13">Splicing factor 3B subunit 1 domain-containing protein</fullName>
    </recommendedName>
</protein>
<evidence type="ECO:0000256" key="6">
    <source>
        <dbReference type="ARBA" id="ARBA00023187"/>
    </source>
</evidence>
<dbReference type="FunFam" id="1.25.10.10:FF:000069">
    <property type="entry name" value="Splicing factor 3B subunit 1"/>
    <property type="match status" value="1"/>
</dbReference>
<sequence length="1210" mass="134388">MSDADFEIIKKLQQERNAASAGNKGSRTFDTANQRVDDTKQKLTDSADSTLYDRDGADRFSGYHTTLPMGEDDEEMGDGDNTRRLTLQVTGPREMIDEFARGSGVEEDDPLAGKGEKSGRIVDRETDYQKRRFNRALTPTRADPFAENRQAGASENGTSYREVMAARELDKEEQRVFQAIKAKQEGKTGDDGDAQPMLTDGTAQAEATEASSTARKRKKRWDVSSAPAEDDAAEAGEAAKPKRSRWDQAPAPGAEVSKKRSRWDQAPSATPMGNTGLATPAHPSSAPTLPTTFGTDIGRNMPLSDEELDLLLPGESEGYKILEPPPGYEPVRAPAHKLMATPAPQSGFMMQDPEQVRFSGKPMPAEIPGVGDLQFFKAEDMAYFGKLTDGSDENALTVDELKERKIMRLLLKVKNGTPPMRKTALRQITDNARQFGAGPLFDQILPLLMEKTLEDQERHLLVKVIDRILYKLDDLVRPYVHKILVVIEPLLIDQDYYARVEGREIISNLSKAAGLATMISTMRPDIDHVDEYVRNTTARAFAVVASALGIPALLPFLRAVCRSKKSWQARHTGVKIVQQIPILMGCAVLPHLKGLVECIGPNLNDEQTKVRTVTSLAIAALAEASNPYGIESFDDILNPLWTGARKQRGKGLAGFLKAVGYIIPLMDEEYANYYTSQIMEILLREFSSPDEEMKKVVLKVVSQCAGTDGVTAGYLKEHVLDEFFKSFWVRRMALDKRNYRQVVETTVDIGQKVGVSEIVERIVNNLKDESEPYRKMTVETVEKIVASLGAADIGERLEERLVDGILHAFQEQSVEDIIMLNGFGSVVNALGTRCKPYIPQIVSTILWRLNNKSATVRQQAADLISRIAMVMKQCGEDALMGKLGVVLYEYLGEEYPEVLGSILGALRSIVTVVGIAQMQPPIKELLPRLTPILRNRHEKVQENTIDLVGRIADRGPESVNAREWMRICFELLDMLKAHKKGIRRAANNTFGFIAKAIGPQDVLATLLNNLRVQERQSRVNTAVAIGIVAETCAPFTVLPALMNEYRVPELNVQNGVLKSLSFLFEYIGEMAKDYVYAVTPLLEDALIDRDQVHRQTAASVVKHIALGVVGLGCEDAMVHLLNLLYPNLFETSPHVIDRIVEAIEAIRMAVGPGLVLNYVWAGLFHPARKVRIPYWRLYNDAYVQGADAMVPYYPNLDEDKMDRPELAIVL</sequence>
<dbReference type="GO" id="GO:0003729">
    <property type="term" value="F:mRNA binding"/>
    <property type="evidence" value="ECO:0007669"/>
    <property type="project" value="InterPro"/>
</dbReference>
<dbReference type="InterPro" id="IPR016024">
    <property type="entry name" value="ARM-type_fold"/>
</dbReference>
<proteinExistence type="inferred from homology"/>
<dbReference type="AlphaFoldDB" id="A0A8H4SU11"/>
<dbReference type="SUPFAM" id="SSF48371">
    <property type="entry name" value="ARM repeat"/>
    <property type="match status" value="1"/>
</dbReference>
<comment type="similarity">
    <text evidence="2">Belongs to the SF3B1 family.</text>
</comment>
<feature type="compositionally biased region" description="Polar residues" evidence="8">
    <location>
        <begin position="285"/>
        <end position="294"/>
    </location>
</feature>
<dbReference type="EMBL" id="JABFAI010000365">
    <property type="protein sequence ID" value="KAF4945539.1"/>
    <property type="molecule type" value="Genomic_DNA"/>
</dbReference>
<evidence type="ECO:0000313" key="11">
    <source>
        <dbReference type="EMBL" id="KAF4945539.1"/>
    </source>
</evidence>
<evidence type="ECO:0000259" key="9">
    <source>
        <dbReference type="Pfam" id="PF08920"/>
    </source>
</evidence>
<feature type="compositionally biased region" description="Low complexity" evidence="8">
    <location>
        <begin position="202"/>
        <end position="213"/>
    </location>
</feature>
<feature type="domain" description="Phosphatase PP2A regulatory subunit A/Splicing factor 3B subunit 1-like HEAT repeat" evidence="10">
    <location>
        <begin position="995"/>
        <end position="1073"/>
    </location>
</feature>
<evidence type="ECO:0000256" key="1">
    <source>
        <dbReference type="ARBA" id="ARBA00004123"/>
    </source>
</evidence>
<feature type="region of interest" description="Disordered" evidence="8">
    <location>
        <begin position="100"/>
        <end position="301"/>
    </location>
</feature>
<keyword evidence="4" id="KW-0747">Spliceosome</keyword>
<dbReference type="Proteomes" id="UP000604273">
    <property type="component" value="Unassembled WGS sequence"/>
</dbReference>
<comment type="caution">
    <text evidence="11">The sequence shown here is derived from an EMBL/GenBank/DDBJ whole genome shotgun (WGS) entry which is preliminary data.</text>
</comment>
<keyword evidence="5" id="KW-0677">Repeat</keyword>
<dbReference type="Pfam" id="PF08920">
    <property type="entry name" value="SF3b1"/>
    <property type="match status" value="1"/>
</dbReference>
<keyword evidence="3" id="KW-0507">mRNA processing</keyword>
<comment type="subcellular location">
    <subcellularLocation>
        <location evidence="1">Nucleus</location>
    </subcellularLocation>
</comment>
<dbReference type="GO" id="GO:0005681">
    <property type="term" value="C:spliceosomal complex"/>
    <property type="evidence" value="ECO:0007669"/>
    <property type="project" value="UniProtKB-KW"/>
</dbReference>
<reference evidence="11" key="2">
    <citation type="submission" date="2020-05" db="EMBL/GenBank/DDBJ databases">
        <authorList>
            <person name="Kim H.-S."/>
            <person name="Proctor R.H."/>
            <person name="Brown D.W."/>
        </authorList>
    </citation>
    <scope>NUCLEOTIDE SEQUENCE</scope>
    <source>
        <strain evidence="11">NRRL 45417</strain>
    </source>
</reference>
<feature type="compositionally biased region" description="Basic and acidic residues" evidence="8">
    <location>
        <begin position="164"/>
        <end position="175"/>
    </location>
</feature>
<dbReference type="Pfam" id="PF22646">
    <property type="entry name" value="PPP2R1A-like_HEAT"/>
    <property type="match status" value="1"/>
</dbReference>
<dbReference type="Gene3D" id="1.25.10.10">
    <property type="entry name" value="Leucine-rich Repeat Variant"/>
    <property type="match status" value="3"/>
</dbReference>
<feature type="compositionally biased region" description="Polar residues" evidence="8">
    <location>
        <begin position="23"/>
        <end position="34"/>
    </location>
</feature>
<evidence type="ECO:0000256" key="2">
    <source>
        <dbReference type="ARBA" id="ARBA00005754"/>
    </source>
</evidence>
<dbReference type="PANTHER" id="PTHR12097">
    <property type="entry name" value="SPLICING FACTOR 3B, SUBUNIT 1-RELATED"/>
    <property type="match status" value="1"/>
</dbReference>